<dbReference type="NCBIfam" id="NF038128">
    <property type="entry name" value="choice_anch_J"/>
    <property type="match status" value="1"/>
</dbReference>
<dbReference type="InterPro" id="IPR045051">
    <property type="entry name" value="SBT"/>
</dbReference>
<protein>
    <submittedName>
        <fullName evidence="6">Uncharacterized protein</fullName>
    </submittedName>
</protein>
<gene>
    <name evidence="6" type="ORF">WM2015_2973</name>
</gene>
<dbReference type="InterPro" id="IPR015500">
    <property type="entry name" value="Peptidase_S8_subtilisin-rel"/>
</dbReference>
<evidence type="ECO:0000313" key="7">
    <source>
        <dbReference type="Proteomes" id="UP000066624"/>
    </source>
</evidence>
<dbReference type="PRINTS" id="PR00723">
    <property type="entry name" value="SUBTILISIN"/>
</dbReference>
<dbReference type="PROSITE" id="PS51892">
    <property type="entry name" value="SUBTILASE"/>
    <property type="match status" value="1"/>
</dbReference>
<organism evidence="6 7">
    <name type="scientific">Wenzhouxiangella marina</name>
    <dbReference type="NCBI Taxonomy" id="1579979"/>
    <lineage>
        <taxon>Bacteria</taxon>
        <taxon>Pseudomonadati</taxon>
        <taxon>Pseudomonadota</taxon>
        <taxon>Gammaproteobacteria</taxon>
        <taxon>Chromatiales</taxon>
        <taxon>Wenzhouxiangellaceae</taxon>
        <taxon>Wenzhouxiangella</taxon>
    </lineage>
</organism>
<keyword evidence="1" id="KW-0378">Hydrolase</keyword>
<dbReference type="Proteomes" id="UP000066624">
    <property type="component" value="Chromosome"/>
</dbReference>
<dbReference type="SUPFAM" id="SSF52743">
    <property type="entry name" value="Subtilisin-like"/>
    <property type="match status" value="1"/>
</dbReference>
<accession>A0A0K0Y0D5</accession>
<evidence type="ECO:0000259" key="2">
    <source>
        <dbReference type="Pfam" id="PF00082"/>
    </source>
</evidence>
<name>A0A0K0Y0D5_9GAMM</name>
<sequence length="1817" mass="185250">MSSSSSPWAAGRHLVALGLILLAGGLMANTPVSQTIDPSSVNAVYSPADAQGRFTYLIQFSEPSLIEQHHSRSQAEFDYFAPANLAARDQLMAIQAQRVSLMSQTLGRTLEPSHFYLTSRNGIAVRLTPAEAERVASMNGVEALHRERLYDIATFRGPEFIGAGTIWDGTNTPDGSPLLGELMIAAVLDSGISDPATHPSFINDPACGHGVGGVPDKVISFLDCSSADGTGLCNGPDGLDENGHGSHTASTVAGNFVTNAATPSPELPAPFTAISGVAPCAHIRSYDVCSANGGQSCGGADIAAGLESVLIQNSAPEGPIASMNYSISGGASPWADFDRTKLDIVDAGVFIAASAGNTSAGVPDPVGAVNHRGPWVMSVAASTHDGRIGKSVSLAGGPSGVFAIEGSGPAMTVDFVGDLRWAGDVDAGNVEGCAAFAAGSFAGEAALISRGGCAFADKVNNAVAAGAVFVIVYNNAGDPIVMGGLETTTVPSVMISTDDGNAMIATLAGGVAEVTVPVADAGFVVPSAGDILAGFSLRGPTASPLQDLQKPNITGPGVNILAAVPGGYAFLSGTSMSSPHVAGAAILVRQANPDWTPSEVKSAMQMTAFRDGFKEDGVTPWDADDVGHGRVDLTAAALAGLVMDESTANYLAADPNLGGDVKTLNTPDVRNLDCTPSCSFTRTLRNTLDVASSWTVSVESGNPDLDIQVTPSSFSFTGDTNEEVTLTIDVSPLTDLTSAIQFGRILIDEDTAQAPQAHLTTAISGTPSAPAAAAIDETEFTILLEENTTGSASFNISNVGEGVAVEDLTYTIEEAAPATVVLGGSREASPPQPVDLVLDTGIATIVGVDTQEILWFNQFTPGPLDLPFTLETVDVAFAPGNAGVNPGDVFDVHVWVDPDRDPTNGATLVSSVVGEVVTAGVNFQTVTLPAGVDITTADGDVLIGVVNRTTAALYRAGVADAPGTANGESWIAFNFPGGVAGDPPVFANAATFAPLGALLPDRNWTIRGFGTGGSACLTPADVPWLSVTPASGSVAAGASEEVTINVDSTGLATGTYEARVCVETSDVNNPVFVLPVTLEVTVAGGLPTIDVSATSVDGAVDVLNPTTTETFDIGNLGTDLVLEWSIEEAQTLASMRGNPTLSVNGVEVFEGLGTPTNSSVTLNIGAGNSVIGVGYEVTIEAFSPSWLSESRMAILSNAGDPLGLGAEIQPSDTDGSGVETLSSGGVVALGSPVAANGAGEIYIEWFEDFNDTTPAPDSAWSDSATPTTLPPGITLQCTNQAACDAALGGGPPPSVCESPSDVPWVSVSPTSGTTAALGTSSVNVDFDATGLAPGLYEATLCINSNDPVTPRVELPVSLDVTVPANAALLEGTVQGLGRCQASPILAAGAGVEVVGAFTTFNLTADANGFYSLYLDEAEGPLDITASAPNHITDTVTGVAIAGSTTTVQDFGLVLEAPCAQVAPAGFDAVFGPGDTAADFAMTIDNSLGGAQLVWGIQEADPAAIAYAYGLDGAGELINNTGGDRASESIATERLGEQSPFVDAGIQGGPITDNFSEAFDDISLLAGAGWSLQNLSAPLGTSDWFQGNDTVFAAHEGATTAYIGANFNNTAGGTGIISNWLMTPEIQLTNGTEMTFWTRVPTGSTFPDRLEVRLSTSGSSTFAGASATDVGDFDTLLLSINENLGGDYPDDWAQFTVSVDGLPGQTSGRFAFRYFVTDAGPSGANSNYIGIDTVSISQPNFCTNPADVPWLSVAPFFGAVDAGGTSPVTVSVDASGLMAGTYEAFVCVSSNDAGAGIIPVPFSLEILGDDIFQDRFEF</sequence>
<dbReference type="PROSITE" id="PS00138">
    <property type="entry name" value="SUBTILASE_SER"/>
    <property type="match status" value="1"/>
</dbReference>
<dbReference type="InterPro" id="IPR024361">
    <property type="entry name" value="BACON"/>
</dbReference>
<dbReference type="Gene3D" id="3.50.30.30">
    <property type="match status" value="1"/>
</dbReference>
<dbReference type="STRING" id="1579979.WM2015_2973"/>
<proteinExistence type="inferred from homology"/>
<feature type="domain" description="Peptidase S8/S53" evidence="2">
    <location>
        <begin position="186"/>
        <end position="615"/>
    </location>
</feature>
<feature type="domain" description="Subtilisin-like protease fibronectin type-III" evidence="4">
    <location>
        <begin position="664"/>
        <end position="749"/>
    </location>
</feature>
<dbReference type="Pfam" id="PF00082">
    <property type="entry name" value="Peptidase_S8"/>
    <property type="match status" value="1"/>
</dbReference>
<keyword evidence="7" id="KW-1185">Reference proteome</keyword>
<dbReference type="InterPro" id="IPR023828">
    <property type="entry name" value="Peptidase_S8_Ser-AS"/>
</dbReference>
<keyword evidence="1" id="KW-0645">Protease</keyword>
<dbReference type="Gene3D" id="2.60.40.10">
    <property type="entry name" value="Immunoglobulins"/>
    <property type="match status" value="1"/>
</dbReference>
<evidence type="ECO:0000313" key="6">
    <source>
        <dbReference type="EMBL" id="AKS43326.1"/>
    </source>
</evidence>
<dbReference type="InterPro" id="IPR000209">
    <property type="entry name" value="Peptidase_S8/S53_dom"/>
</dbReference>
<dbReference type="Gene3D" id="2.60.120.200">
    <property type="match status" value="1"/>
</dbReference>
<reference evidence="6 7" key="1">
    <citation type="submission" date="2015-07" db="EMBL/GenBank/DDBJ databases">
        <authorList>
            <person name="Noorani M."/>
        </authorList>
    </citation>
    <scope>NUCLEOTIDE SEQUENCE [LARGE SCALE GENOMIC DNA]</scope>
    <source>
        <strain evidence="6 7">KCTC 42284</strain>
    </source>
</reference>
<dbReference type="Pfam" id="PF02225">
    <property type="entry name" value="PA"/>
    <property type="match status" value="1"/>
</dbReference>
<dbReference type="GO" id="GO:0004252">
    <property type="term" value="F:serine-type endopeptidase activity"/>
    <property type="evidence" value="ECO:0007669"/>
    <property type="project" value="UniProtKB-UniRule"/>
</dbReference>
<dbReference type="GO" id="GO:0006508">
    <property type="term" value="P:proteolysis"/>
    <property type="evidence" value="ECO:0007669"/>
    <property type="project" value="UniProtKB-KW"/>
</dbReference>
<feature type="domain" description="PA" evidence="3">
    <location>
        <begin position="429"/>
        <end position="502"/>
    </location>
</feature>
<dbReference type="InterPro" id="IPR003137">
    <property type="entry name" value="PA_domain"/>
</dbReference>
<dbReference type="OrthoDB" id="614750at2"/>
<evidence type="ECO:0000259" key="5">
    <source>
        <dbReference type="Pfam" id="PF19190"/>
    </source>
</evidence>
<dbReference type="InterPro" id="IPR013783">
    <property type="entry name" value="Ig-like_fold"/>
</dbReference>
<dbReference type="Gene3D" id="2.60.40.1120">
    <property type="entry name" value="Carboxypeptidase-like, regulatory domain"/>
    <property type="match status" value="1"/>
</dbReference>
<dbReference type="Gene3D" id="2.60.40.2310">
    <property type="match status" value="1"/>
</dbReference>
<dbReference type="Pfam" id="PF19190">
    <property type="entry name" value="BACON_2"/>
    <property type="match status" value="2"/>
</dbReference>
<dbReference type="Pfam" id="PF17766">
    <property type="entry name" value="fn3_6"/>
    <property type="match status" value="1"/>
</dbReference>
<dbReference type="KEGG" id="wma:WM2015_2973"/>
<dbReference type="EMBL" id="CP012154">
    <property type="protein sequence ID" value="AKS43326.1"/>
    <property type="molecule type" value="Genomic_DNA"/>
</dbReference>
<feature type="active site" description="Charge relay system" evidence="1">
    <location>
        <position position="189"/>
    </location>
</feature>
<feature type="domain" description="BACON" evidence="5">
    <location>
        <begin position="1021"/>
        <end position="1066"/>
    </location>
</feature>
<dbReference type="RefSeq" id="WP_049726820.1">
    <property type="nucleotide sequence ID" value="NZ_CP012154.1"/>
</dbReference>
<comment type="similarity">
    <text evidence="1">Belongs to the peptidase S8 family.</text>
</comment>
<evidence type="ECO:0000256" key="1">
    <source>
        <dbReference type="PROSITE-ProRule" id="PRU01240"/>
    </source>
</evidence>
<evidence type="ECO:0000259" key="4">
    <source>
        <dbReference type="Pfam" id="PF17766"/>
    </source>
</evidence>
<keyword evidence="1" id="KW-0720">Serine protease</keyword>
<feature type="active site" description="Charge relay system" evidence="1">
    <location>
        <position position="244"/>
    </location>
</feature>
<dbReference type="PANTHER" id="PTHR10795">
    <property type="entry name" value="PROPROTEIN CONVERTASE SUBTILISIN/KEXIN"/>
    <property type="match status" value="1"/>
</dbReference>
<dbReference type="InterPro" id="IPR046450">
    <property type="entry name" value="PA_dom_sf"/>
</dbReference>
<dbReference type="InterPro" id="IPR036852">
    <property type="entry name" value="Peptidase_S8/S53_dom_sf"/>
</dbReference>
<dbReference type="Gene3D" id="3.40.50.200">
    <property type="entry name" value="Peptidase S8/S53 domain"/>
    <property type="match status" value="1"/>
</dbReference>
<evidence type="ECO:0000259" key="3">
    <source>
        <dbReference type="Pfam" id="PF02225"/>
    </source>
</evidence>
<dbReference type="InterPro" id="IPR041469">
    <property type="entry name" value="Subtilisin-like_FN3"/>
</dbReference>
<feature type="domain" description="BACON" evidence="5">
    <location>
        <begin position="1296"/>
        <end position="1349"/>
    </location>
</feature>
<feature type="active site" description="Charge relay system" evidence="1">
    <location>
        <position position="575"/>
    </location>
</feature>
<dbReference type="SUPFAM" id="SSF52025">
    <property type="entry name" value="PA domain"/>
    <property type="match status" value="1"/>
</dbReference>